<dbReference type="PANTHER" id="PTHR10098:SF112">
    <property type="entry name" value="SLR0380 PROTEIN"/>
    <property type="match status" value="1"/>
</dbReference>
<name>A0A2T1D801_9CYAN</name>
<dbReference type="PANTHER" id="PTHR10098">
    <property type="entry name" value="RAPSYN-RELATED"/>
    <property type="match status" value="1"/>
</dbReference>
<protein>
    <submittedName>
        <fullName evidence="3">CHAT domain-containing protein</fullName>
    </submittedName>
</protein>
<feature type="repeat" description="TPR" evidence="1">
    <location>
        <begin position="171"/>
        <end position="204"/>
    </location>
</feature>
<evidence type="ECO:0000313" key="4">
    <source>
        <dbReference type="Proteomes" id="UP000238634"/>
    </source>
</evidence>
<dbReference type="InterPro" id="IPR019734">
    <property type="entry name" value="TPR_rpt"/>
</dbReference>
<keyword evidence="4" id="KW-1185">Reference proteome</keyword>
<organism evidence="3 4">
    <name type="scientific">Phormidesmis priestleyi ULC007</name>
    <dbReference type="NCBI Taxonomy" id="1920490"/>
    <lineage>
        <taxon>Bacteria</taxon>
        <taxon>Bacillati</taxon>
        <taxon>Cyanobacteriota</taxon>
        <taxon>Cyanophyceae</taxon>
        <taxon>Leptolyngbyales</taxon>
        <taxon>Leptolyngbyaceae</taxon>
        <taxon>Phormidesmis</taxon>
    </lineage>
</organism>
<dbReference type="Pfam" id="PF12770">
    <property type="entry name" value="CHAT"/>
    <property type="match status" value="1"/>
</dbReference>
<dbReference type="Gene3D" id="1.25.40.10">
    <property type="entry name" value="Tetratricopeptide repeat domain"/>
    <property type="match status" value="3"/>
</dbReference>
<dbReference type="Pfam" id="PF13176">
    <property type="entry name" value="TPR_7"/>
    <property type="match status" value="1"/>
</dbReference>
<dbReference type="InterPro" id="IPR011990">
    <property type="entry name" value="TPR-like_helical_dom_sf"/>
</dbReference>
<sequence length="876" mass="96883">MLTRPRVFHLLGLFISSVVLCFCLSRVVTAQSVSLAQLVQQGVDLYQAGDYKTAIELWQTALKTDQNNPTNAVIIRENLARAQQQLGQSDAAIAQWEQVTNHYRQTRNLQFLERSLTEQAQVYSSLGQSRKAIALLCGQESNRLQISNNLSCLPESALQLARTVTDNTGEAAALGSLGDAYRLRGDYQTAIVLLQSGLKLTTNPAYRMAALNNLGNAYSSLAQVSYRRAESANQRSDEPEAQRFKQIGLKDDSQALQYLQESLELAQSQKNLASELRSLISAIPAYYRTSANASATTVLQQATALLTQLPDRRDRVYAAIDLARLQQPVTIEQPLSRIDCLQSNLLPQAESLLRQAVTTAQRLQDRRAESFALGELGHLQTCRGDMAQALQLTQQARLAADQDLKAKDSLFLWEWQTGRILKAQGRNAEAIAAYQRSIATLETIRSDILSANRDLQFDFRETIEPIYRELVSLKLQQETPVSIQTKANNSTKSNQNFKAILGTIDSLKLAELQNYFGNDCVVVALNSGSQDAVSDRSAAVINTVILENQTAIILSLPDGQKKFALYNIKRQDLIDQINVFRRGLQSYGDFEGYNPQPAQQVYNWLIRPFADDLEQAQIKTLVFVQDGILRSIPMAALHDGRQFLIQQYAIATTPSLSLTDTKPFNRSHLRVLALGLTKEAIVDNQTFPALPNVRTELAGVEGKIPGSKQLLDEAFTSIGMQKELSQTVYPMIHLATHGKFGTDPDDTFIVTGNSQKLTLNELDHVIRGTTRNREPLELLTLTACETAVGDDRSSLGLAGVAIQAGARSALASLWSIDDAATAEVATEFYANLRDANLTKAQALQLAQKALIEKSLKNPQFSHPAYWSPFVLVGNWQ</sequence>
<dbReference type="EMBL" id="PVWG01000039">
    <property type="protein sequence ID" value="PSB16629.1"/>
    <property type="molecule type" value="Genomic_DNA"/>
</dbReference>
<dbReference type="OrthoDB" id="446317at2"/>
<dbReference type="Proteomes" id="UP000238634">
    <property type="component" value="Unassembled WGS sequence"/>
</dbReference>
<reference evidence="3 4" key="2">
    <citation type="submission" date="2018-03" db="EMBL/GenBank/DDBJ databases">
        <title>The ancient ancestry and fast evolution of plastids.</title>
        <authorList>
            <person name="Moore K.R."/>
            <person name="Magnabosco C."/>
            <person name="Momper L."/>
            <person name="Gold D.A."/>
            <person name="Bosak T."/>
            <person name="Fournier G.P."/>
        </authorList>
    </citation>
    <scope>NUCLEOTIDE SEQUENCE [LARGE SCALE GENOMIC DNA]</scope>
    <source>
        <strain evidence="3 4">ULC007</strain>
    </source>
</reference>
<dbReference type="InterPro" id="IPR024983">
    <property type="entry name" value="CHAT_dom"/>
</dbReference>
<dbReference type="SUPFAM" id="SSF48452">
    <property type="entry name" value="TPR-like"/>
    <property type="match status" value="2"/>
</dbReference>
<evidence type="ECO:0000259" key="2">
    <source>
        <dbReference type="Pfam" id="PF12770"/>
    </source>
</evidence>
<dbReference type="AlphaFoldDB" id="A0A2T1D801"/>
<comment type="caution">
    <text evidence="3">The sequence shown here is derived from an EMBL/GenBank/DDBJ whole genome shotgun (WGS) entry which is preliminary data.</text>
</comment>
<dbReference type="STRING" id="1920490.GCA_001895925_02405"/>
<gene>
    <name evidence="3" type="ORF">C7B65_21125</name>
</gene>
<evidence type="ECO:0000313" key="3">
    <source>
        <dbReference type="EMBL" id="PSB16629.1"/>
    </source>
</evidence>
<feature type="domain" description="CHAT" evidence="2">
    <location>
        <begin position="597"/>
        <end position="874"/>
    </location>
</feature>
<evidence type="ECO:0000256" key="1">
    <source>
        <dbReference type="PROSITE-ProRule" id="PRU00339"/>
    </source>
</evidence>
<keyword evidence="1" id="KW-0802">TPR repeat</keyword>
<accession>A0A2T1D801</accession>
<reference evidence="3 4" key="1">
    <citation type="submission" date="2018-02" db="EMBL/GenBank/DDBJ databases">
        <authorList>
            <person name="Cohen D.B."/>
            <person name="Kent A.D."/>
        </authorList>
    </citation>
    <scope>NUCLEOTIDE SEQUENCE [LARGE SCALE GENOMIC DNA]</scope>
    <source>
        <strain evidence="3 4">ULC007</strain>
    </source>
</reference>
<dbReference type="SMART" id="SM00028">
    <property type="entry name" value="TPR"/>
    <property type="match status" value="5"/>
</dbReference>
<feature type="repeat" description="TPR" evidence="1">
    <location>
        <begin position="35"/>
        <end position="68"/>
    </location>
</feature>
<dbReference type="PROSITE" id="PS50005">
    <property type="entry name" value="TPR"/>
    <property type="match status" value="2"/>
</dbReference>
<proteinExistence type="predicted"/>